<evidence type="ECO:0000256" key="8">
    <source>
        <dbReference type="ARBA" id="ARBA00022741"/>
    </source>
</evidence>
<comment type="similarity">
    <text evidence="2">Belongs to the RLP family.</text>
</comment>
<dbReference type="PANTHER" id="PTHR27008:SF596">
    <property type="entry name" value="OS02G0215500 PROTEIN"/>
    <property type="match status" value="1"/>
</dbReference>
<dbReference type="SUPFAM" id="SSF52058">
    <property type="entry name" value="L domain-like"/>
    <property type="match status" value="1"/>
</dbReference>
<dbReference type="Pfam" id="PF07714">
    <property type="entry name" value="PK_Tyr_Ser-Thr"/>
    <property type="match status" value="1"/>
</dbReference>
<evidence type="ECO:0000256" key="2">
    <source>
        <dbReference type="ARBA" id="ARBA00009592"/>
    </source>
</evidence>
<evidence type="ECO:0000256" key="4">
    <source>
        <dbReference type="ARBA" id="ARBA00022614"/>
    </source>
</evidence>
<dbReference type="AlphaFoldDB" id="A0A4Y7IJ93"/>
<evidence type="ECO:0000256" key="5">
    <source>
        <dbReference type="ARBA" id="ARBA00022679"/>
    </source>
</evidence>
<dbReference type="Gene3D" id="3.80.10.10">
    <property type="entry name" value="Ribonuclease Inhibitor"/>
    <property type="match status" value="1"/>
</dbReference>
<keyword evidence="4" id="KW-0433">Leucine-rich repeat</keyword>
<keyword evidence="11 15" id="KW-1133">Transmembrane helix</keyword>
<dbReference type="EMBL" id="CM010715">
    <property type="protein sequence ID" value="RZC47519.1"/>
    <property type="molecule type" value="Genomic_DNA"/>
</dbReference>
<keyword evidence="10 14" id="KW-0067">ATP-binding</keyword>
<dbReference type="GO" id="GO:0016020">
    <property type="term" value="C:membrane"/>
    <property type="evidence" value="ECO:0007669"/>
    <property type="project" value="UniProtKB-SubCell"/>
</dbReference>
<dbReference type="InterPro" id="IPR000719">
    <property type="entry name" value="Prot_kinase_dom"/>
</dbReference>
<proteinExistence type="inferred from homology"/>
<evidence type="ECO:0000256" key="10">
    <source>
        <dbReference type="ARBA" id="ARBA00022840"/>
    </source>
</evidence>
<dbReference type="PROSITE" id="PS50011">
    <property type="entry name" value="PROTEIN_KINASE_DOM"/>
    <property type="match status" value="1"/>
</dbReference>
<accession>A0A4Y7IJ93</accession>
<dbReference type="OMA" id="CEADAHK"/>
<comment type="subcellular location">
    <subcellularLocation>
        <location evidence="1">Membrane</location>
        <topology evidence="1">Single-pass membrane protein</topology>
    </subcellularLocation>
</comment>
<dbReference type="InterPro" id="IPR011009">
    <property type="entry name" value="Kinase-like_dom_sf"/>
</dbReference>
<dbReference type="InterPro" id="IPR001245">
    <property type="entry name" value="Ser-Thr/Tyr_kinase_cat_dom"/>
</dbReference>
<dbReference type="FunFam" id="3.30.200.20:FF:000432">
    <property type="entry name" value="LRR receptor-like serine/threonine-protein kinase EFR"/>
    <property type="match status" value="1"/>
</dbReference>
<dbReference type="Gramene" id="RZC47519">
    <property type="protein sequence ID" value="RZC47519"/>
    <property type="gene ID" value="C5167_040453"/>
</dbReference>
<dbReference type="InterPro" id="IPR051809">
    <property type="entry name" value="Plant_receptor-like_S/T_kinase"/>
</dbReference>
<evidence type="ECO:0000256" key="15">
    <source>
        <dbReference type="SAM" id="Phobius"/>
    </source>
</evidence>
<keyword evidence="9" id="KW-0418">Kinase</keyword>
<dbReference type="InterPro" id="IPR001611">
    <property type="entry name" value="Leu-rich_rpt"/>
</dbReference>
<evidence type="ECO:0000256" key="13">
    <source>
        <dbReference type="ARBA" id="ARBA00023180"/>
    </source>
</evidence>
<evidence type="ECO:0000256" key="1">
    <source>
        <dbReference type="ARBA" id="ARBA00004167"/>
    </source>
</evidence>
<keyword evidence="12 15" id="KW-0472">Membrane</keyword>
<dbReference type="Pfam" id="PF00560">
    <property type="entry name" value="LRR_1"/>
    <property type="match status" value="2"/>
</dbReference>
<name>A0A4Y7IJ93_PAPSO</name>
<feature type="binding site" evidence="14">
    <location>
        <position position="380"/>
    </location>
    <ligand>
        <name>ATP</name>
        <dbReference type="ChEBI" id="CHEBI:30616"/>
    </ligand>
</feature>
<organism evidence="17 18">
    <name type="scientific">Papaver somniferum</name>
    <name type="common">Opium poppy</name>
    <dbReference type="NCBI Taxonomy" id="3469"/>
    <lineage>
        <taxon>Eukaryota</taxon>
        <taxon>Viridiplantae</taxon>
        <taxon>Streptophyta</taxon>
        <taxon>Embryophyta</taxon>
        <taxon>Tracheophyta</taxon>
        <taxon>Spermatophyta</taxon>
        <taxon>Magnoliopsida</taxon>
        <taxon>Ranunculales</taxon>
        <taxon>Papaveraceae</taxon>
        <taxon>Papaveroideae</taxon>
        <taxon>Papaver</taxon>
    </lineage>
</organism>
<dbReference type="GO" id="GO:0005524">
    <property type="term" value="F:ATP binding"/>
    <property type="evidence" value="ECO:0007669"/>
    <property type="project" value="UniProtKB-UniRule"/>
</dbReference>
<dbReference type="InterPro" id="IPR008271">
    <property type="entry name" value="Ser/Thr_kinase_AS"/>
</dbReference>
<protein>
    <recommendedName>
        <fullName evidence="16">Protein kinase domain-containing protein</fullName>
    </recommendedName>
</protein>
<keyword evidence="13" id="KW-0325">Glycoprotein</keyword>
<keyword evidence="3" id="KW-0723">Serine/threonine-protein kinase</keyword>
<keyword evidence="5" id="KW-0808">Transferase</keyword>
<evidence type="ECO:0000256" key="9">
    <source>
        <dbReference type="ARBA" id="ARBA00022777"/>
    </source>
</evidence>
<dbReference type="FunFam" id="3.80.10.10:FF:000111">
    <property type="entry name" value="LRR receptor-like serine/threonine-protein kinase ERECTA"/>
    <property type="match status" value="1"/>
</dbReference>
<dbReference type="PROSITE" id="PS00108">
    <property type="entry name" value="PROTEIN_KINASE_ST"/>
    <property type="match status" value="1"/>
</dbReference>
<dbReference type="Proteomes" id="UP000316621">
    <property type="component" value="Chromosome 1"/>
</dbReference>
<evidence type="ECO:0000313" key="17">
    <source>
        <dbReference type="EMBL" id="RZC47519.1"/>
    </source>
</evidence>
<evidence type="ECO:0000256" key="3">
    <source>
        <dbReference type="ARBA" id="ARBA00022527"/>
    </source>
</evidence>
<keyword evidence="7" id="KW-0677">Repeat</keyword>
<dbReference type="InterPro" id="IPR032675">
    <property type="entry name" value="LRR_dom_sf"/>
</dbReference>
<dbReference type="Gene3D" id="1.10.510.10">
    <property type="entry name" value="Transferase(Phosphotransferase) domain 1"/>
    <property type="match status" value="1"/>
</dbReference>
<evidence type="ECO:0000259" key="16">
    <source>
        <dbReference type="PROSITE" id="PS50011"/>
    </source>
</evidence>
<dbReference type="InterPro" id="IPR017441">
    <property type="entry name" value="Protein_kinase_ATP_BS"/>
</dbReference>
<evidence type="ECO:0000256" key="14">
    <source>
        <dbReference type="PROSITE-ProRule" id="PRU10141"/>
    </source>
</evidence>
<sequence>MSFILVICVTLVLSTLNFLPTSQHLIAETDSNWTGITCSRRHPSRVTVVDLRSMSLGADNKLHGSIPPYIGYTLPNLQFLLIGENRFGGLLPKSLSNLSRLSSLHVYENQFTGPVPANLGSLQDLEEISRYRSAKSWQLRQPESSGAFKKSTCWIVFLDLSNNQLSGEIPSSLKNCLGLRTLYLNGNSFESIIPPSLKSLKGIQSLDISTNNLSGRIPEYLESFVALEYLNISFNDFEGELPKQGIFKTLRASLVRGNEKLCGGIPRLHLPSCPRQTGSKKLSKRPPLKRLLLIIFGTVICIILLGFFLIWLWRRKTTMRRSTSSSENPVNNKLQKVSYKELLKATDGFSAENLVGVGSYGSVYKGLLMLNQETTVVAVKVLDLQRRGASKSFIAECDAMRCIRHRNLVKMLTSCSSIDFKGNEFKALVSEFMPNGSLEYWLHPTENYQQLQRSSRRSLSFMERLNVAIDIASALHYLHQHCQRPIVHCDLKPSNVLLDDDMNAHVGDFGLAKFLGGVIINVEAEHHTTSNSVGIRGSIGYAAPEYGMGSEVSTNGDVYNGLSLHTFAKKALRPDRVMHVDSTMSLSQVHDEGNDNNNEIPINGESEAKLCEALTGIINVAILCSVESPNERMEMTQVLKENKPNQKR</sequence>
<dbReference type="PANTHER" id="PTHR27008">
    <property type="entry name" value="OS04G0122200 PROTEIN"/>
    <property type="match status" value="1"/>
</dbReference>
<gene>
    <name evidence="17" type="ORF">C5167_040453</name>
</gene>
<dbReference type="Pfam" id="PF13855">
    <property type="entry name" value="LRR_8"/>
    <property type="match status" value="1"/>
</dbReference>
<evidence type="ECO:0000313" key="18">
    <source>
        <dbReference type="Proteomes" id="UP000316621"/>
    </source>
</evidence>
<evidence type="ECO:0000256" key="6">
    <source>
        <dbReference type="ARBA" id="ARBA00022692"/>
    </source>
</evidence>
<dbReference type="PROSITE" id="PS00107">
    <property type="entry name" value="PROTEIN_KINASE_ATP"/>
    <property type="match status" value="1"/>
</dbReference>
<dbReference type="GO" id="GO:0004674">
    <property type="term" value="F:protein serine/threonine kinase activity"/>
    <property type="evidence" value="ECO:0007669"/>
    <property type="project" value="UniProtKB-KW"/>
</dbReference>
<feature type="transmembrane region" description="Helical" evidence="15">
    <location>
        <begin position="291"/>
        <end position="313"/>
    </location>
</feature>
<dbReference type="SMART" id="SM00220">
    <property type="entry name" value="S_TKc"/>
    <property type="match status" value="1"/>
</dbReference>
<evidence type="ECO:0000256" key="7">
    <source>
        <dbReference type="ARBA" id="ARBA00022737"/>
    </source>
</evidence>
<feature type="domain" description="Protein kinase" evidence="16">
    <location>
        <begin position="349"/>
        <end position="648"/>
    </location>
</feature>
<keyword evidence="18" id="KW-1185">Reference proteome</keyword>
<keyword evidence="8 14" id="KW-0547">Nucleotide-binding</keyword>
<reference evidence="17 18" key="1">
    <citation type="journal article" date="2018" name="Science">
        <title>The opium poppy genome and morphinan production.</title>
        <authorList>
            <person name="Guo L."/>
            <person name="Winzer T."/>
            <person name="Yang X."/>
            <person name="Li Y."/>
            <person name="Ning Z."/>
            <person name="He Z."/>
            <person name="Teodor R."/>
            <person name="Lu Y."/>
            <person name="Bowser T.A."/>
            <person name="Graham I.A."/>
            <person name="Ye K."/>
        </authorList>
    </citation>
    <scope>NUCLEOTIDE SEQUENCE [LARGE SCALE GENOMIC DNA]</scope>
    <source>
        <strain evidence="18">cv. HN1</strain>
        <tissue evidence="17">Leaves</tissue>
    </source>
</reference>
<dbReference type="Gene3D" id="3.30.200.20">
    <property type="entry name" value="Phosphorylase Kinase, domain 1"/>
    <property type="match status" value="1"/>
</dbReference>
<evidence type="ECO:0000256" key="11">
    <source>
        <dbReference type="ARBA" id="ARBA00022989"/>
    </source>
</evidence>
<evidence type="ECO:0000256" key="12">
    <source>
        <dbReference type="ARBA" id="ARBA00023136"/>
    </source>
</evidence>
<dbReference type="SUPFAM" id="SSF56112">
    <property type="entry name" value="Protein kinase-like (PK-like)"/>
    <property type="match status" value="1"/>
</dbReference>
<keyword evidence="6 15" id="KW-0812">Transmembrane</keyword>